<comment type="caution">
    <text evidence="1">The sequence shown here is derived from an EMBL/GenBank/DDBJ whole genome shotgun (WGS) entry which is preliminary data.</text>
</comment>
<keyword evidence="2" id="KW-1185">Reference proteome</keyword>
<proteinExistence type="predicted"/>
<evidence type="ECO:0000313" key="1">
    <source>
        <dbReference type="EMBL" id="MFC5970003.1"/>
    </source>
</evidence>
<dbReference type="Pfam" id="PF08892">
    <property type="entry name" value="YqcI_YcgG"/>
    <property type="match status" value="1"/>
</dbReference>
<dbReference type="PANTHER" id="PTHR40045">
    <property type="entry name" value="YCGG FAMILY PROTEIN"/>
    <property type="match status" value="1"/>
</dbReference>
<sequence length="214" mass="24503">MTDEDAPYPCYFAVEAEEEGAFRYTFPGAPDDTDARDRLAEALATYLTGYETVGGLSSLVVLFEPPADEQPAETYKRQFWDVLTYLGENDPSPWPQTVPTDPDHPKWRYCFAGEPMFLVARAPFYERRRSRHTPHGLEITVQPTAVFDGLSGMSDDGQRARAVIRERLSTYDGIERHPDSGDYSDPRKREWKQYLLPDTNEESVTRCPLPERTR</sequence>
<organism evidence="1 2">
    <name type="scientific">Halomarina salina</name>
    <dbReference type="NCBI Taxonomy" id="1872699"/>
    <lineage>
        <taxon>Archaea</taxon>
        <taxon>Methanobacteriati</taxon>
        <taxon>Methanobacteriota</taxon>
        <taxon>Stenosarchaea group</taxon>
        <taxon>Halobacteria</taxon>
        <taxon>Halobacteriales</taxon>
        <taxon>Natronomonadaceae</taxon>
        <taxon>Halomarina</taxon>
    </lineage>
</organism>
<dbReference type="Proteomes" id="UP001596099">
    <property type="component" value="Unassembled WGS sequence"/>
</dbReference>
<dbReference type="EMBL" id="JBHSQH010000001">
    <property type="protein sequence ID" value="MFC5970003.1"/>
    <property type="molecule type" value="Genomic_DNA"/>
</dbReference>
<reference evidence="1 2" key="1">
    <citation type="journal article" date="2019" name="Int. J. Syst. Evol. Microbiol.">
        <title>The Global Catalogue of Microorganisms (GCM) 10K type strain sequencing project: providing services to taxonomists for standard genome sequencing and annotation.</title>
        <authorList>
            <consortium name="The Broad Institute Genomics Platform"/>
            <consortium name="The Broad Institute Genome Sequencing Center for Infectious Disease"/>
            <person name="Wu L."/>
            <person name="Ma J."/>
        </authorList>
    </citation>
    <scope>NUCLEOTIDE SEQUENCE [LARGE SCALE GENOMIC DNA]</scope>
    <source>
        <strain evidence="1 2">CGMCC 1.12543</strain>
    </source>
</reference>
<gene>
    <name evidence="1" type="ORF">ACFPYI_01545</name>
</gene>
<dbReference type="InterPro" id="IPR014988">
    <property type="entry name" value="Uncharacterised_YqcI/YcgG"/>
</dbReference>
<dbReference type="AlphaFoldDB" id="A0ABD5RI66"/>
<dbReference type="RefSeq" id="WP_247418610.1">
    <property type="nucleotide sequence ID" value="NZ_JALLGW010000002.1"/>
</dbReference>
<dbReference type="PANTHER" id="PTHR40045:SF1">
    <property type="entry name" value="YQCI_YCGG FAMILY PROTEIN"/>
    <property type="match status" value="1"/>
</dbReference>
<evidence type="ECO:0000313" key="2">
    <source>
        <dbReference type="Proteomes" id="UP001596099"/>
    </source>
</evidence>
<name>A0ABD5RI66_9EURY</name>
<protein>
    <submittedName>
        <fullName evidence="1">YqcI/YcgG family protein</fullName>
    </submittedName>
</protein>
<accession>A0ABD5RI66</accession>